<comment type="caution">
    <text evidence="3">The sequence shown here is derived from an EMBL/GenBank/DDBJ whole genome shotgun (WGS) entry which is preliminary data.</text>
</comment>
<dbReference type="InterPro" id="IPR036938">
    <property type="entry name" value="PAP2/HPO_sf"/>
</dbReference>
<evidence type="ECO:0000313" key="3">
    <source>
        <dbReference type="EMBL" id="MFD3275687.1"/>
    </source>
</evidence>
<feature type="domain" description="Phosphatidic acid phosphatase type 2/haloperoxidase" evidence="2">
    <location>
        <begin position="57"/>
        <end position="171"/>
    </location>
</feature>
<sequence>MFPAWDESLFKLINEWHSDSRDTFMIFLSDKYVWIPLYAVLIWKIYKNNQKAIKAALLYIVFSILWADQISSSVLKPWIKRLRPSHVEAFQSWIHTPNGAGGLYGFCSSHAANAFAVAMCFYLLTQNKRISIPLFIWAALVSFSRIYLGVHYPIDVLTGAIVGLSGAFFLKKLVYDKLTRNS</sequence>
<evidence type="ECO:0000259" key="2">
    <source>
        <dbReference type="SMART" id="SM00014"/>
    </source>
</evidence>
<evidence type="ECO:0000313" key="4">
    <source>
        <dbReference type="Proteomes" id="UP001598114"/>
    </source>
</evidence>
<dbReference type="PANTHER" id="PTHR14969:SF13">
    <property type="entry name" value="AT30094P"/>
    <property type="match status" value="1"/>
</dbReference>
<evidence type="ECO:0000256" key="1">
    <source>
        <dbReference type="SAM" id="Phobius"/>
    </source>
</evidence>
<dbReference type="EMBL" id="JBBKYA010000003">
    <property type="protein sequence ID" value="MFD3275687.1"/>
    <property type="molecule type" value="Genomic_DNA"/>
</dbReference>
<dbReference type="Gene3D" id="1.20.144.10">
    <property type="entry name" value="Phosphatidic acid phosphatase type 2/haloperoxidase"/>
    <property type="match status" value="1"/>
</dbReference>
<gene>
    <name evidence="3" type="ORF">SKC38_05555</name>
</gene>
<name>A0ABW6D5X5_9BACT</name>
<feature type="transmembrane region" description="Helical" evidence="1">
    <location>
        <begin position="103"/>
        <end position="124"/>
    </location>
</feature>
<proteinExistence type="predicted"/>
<feature type="transmembrane region" description="Helical" evidence="1">
    <location>
        <begin position="24"/>
        <end position="43"/>
    </location>
</feature>
<dbReference type="PANTHER" id="PTHR14969">
    <property type="entry name" value="SPHINGOSINE-1-PHOSPHATE PHOSPHOHYDROLASE"/>
    <property type="match status" value="1"/>
</dbReference>
<dbReference type="SMART" id="SM00014">
    <property type="entry name" value="acidPPc"/>
    <property type="match status" value="1"/>
</dbReference>
<keyword evidence="4" id="KW-1185">Reference proteome</keyword>
<dbReference type="InterPro" id="IPR000326">
    <property type="entry name" value="PAP2/HPO"/>
</dbReference>
<dbReference type="Pfam" id="PF01569">
    <property type="entry name" value="PAP2"/>
    <property type="match status" value="1"/>
</dbReference>
<feature type="transmembrane region" description="Helical" evidence="1">
    <location>
        <begin position="131"/>
        <end position="150"/>
    </location>
</feature>
<organism evidence="3 4">
    <name type="scientific">Aquirufa echingensis</name>
    <dbReference type="NCBI Taxonomy" id="3096516"/>
    <lineage>
        <taxon>Bacteria</taxon>
        <taxon>Pseudomonadati</taxon>
        <taxon>Bacteroidota</taxon>
        <taxon>Cytophagia</taxon>
        <taxon>Cytophagales</taxon>
        <taxon>Flectobacillaceae</taxon>
        <taxon>Aquirufa</taxon>
    </lineage>
</organism>
<feature type="transmembrane region" description="Helical" evidence="1">
    <location>
        <begin position="156"/>
        <end position="174"/>
    </location>
</feature>
<dbReference type="SUPFAM" id="SSF48317">
    <property type="entry name" value="Acid phosphatase/Vanadium-dependent haloperoxidase"/>
    <property type="match status" value="1"/>
</dbReference>
<feature type="transmembrane region" description="Helical" evidence="1">
    <location>
        <begin position="55"/>
        <end position="75"/>
    </location>
</feature>
<dbReference type="RefSeq" id="WP_377975847.1">
    <property type="nucleotide sequence ID" value="NZ_JBBKYA010000003.1"/>
</dbReference>
<keyword evidence="1" id="KW-1133">Transmembrane helix</keyword>
<keyword evidence="1" id="KW-0472">Membrane</keyword>
<protein>
    <submittedName>
        <fullName evidence="3">Phosphatase PAP2 family protein</fullName>
    </submittedName>
</protein>
<accession>A0ABW6D5X5</accession>
<reference evidence="3 4" key="1">
    <citation type="submission" date="2024-03" db="EMBL/GenBank/DDBJ databases">
        <title>Aquirufa genome sequencing.</title>
        <authorList>
            <person name="Pitt A."/>
            <person name="Hahn M.W."/>
        </authorList>
    </citation>
    <scope>NUCLEOTIDE SEQUENCE [LARGE SCALE GENOMIC DNA]</scope>
    <source>
        <strain evidence="3 4">PLAD-142S6K</strain>
    </source>
</reference>
<dbReference type="Proteomes" id="UP001598114">
    <property type="component" value="Unassembled WGS sequence"/>
</dbReference>
<keyword evidence="1" id="KW-0812">Transmembrane</keyword>